<comment type="subcellular location">
    <subcellularLocation>
        <location evidence="1">Membrane</location>
        <topology evidence="1">Multi-pass membrane protein</topology>
    </subcellularLocation>
</comment>
<feature type="transmembrane region" description="Helical" evidence="5">
    <location>
        <begin position="6"/>
        <end position="24"/>
    </location>
</feature>
<keyword evidence="3 5" id="KW-1133">Transmembrane helix</keyword>
<gene>
    <name evidence="6" type="ORF">YZ82_06105</name>
</gene>
<keyword evidence="2 5" id="KW-0812">Transmembrane</keyword>
<dbReference type="Proteomes" id="UP000321812">
    <property type="component" value="Unassembled WGS sequence"/>
</dbReference>
<evidence type="ECO:0000256" key="5">
    <source>
        <dbReference type="SAM" id="Phobius"/>
    </source>
</evidence>
<feature type="transmembrane region" description="Helical" evidence="5">
    <location>
        <begin position="101"/>
        <end position="126"/>
    </location>
</feature>
<evidence type="ECO:0000313" key="7">
    <source>
        <dbReference type="Proteomes" id="UP000321812"/>
    </source>
</evidence>
<dbReference type="PANTHER" id="PTHR36926:SF1">
    <property type="entry name" value="COLICIN V PRODUCTION PROTEIN"/>
    <property type="match status" value="1"/>
</dbReference>
<evidence type="ECO:0000313" key="6">
    <source>
        <dbReference type="EMBL" id="TWO19662.1"/>
    </source>
</evidence>
<dbReference type="GO" id="GO:0016020">
    <property type="term" value="C:membrane"/>
    <property type="evidence" value="ECO:0007669"/>
    <property type="project" value="UniProtKB-SubCell"/>
</dbReference>
<name>A0A562XBZ6_CAMHY</name>
<sequence>MNLVTWFDIIVIALVVILGIKGLINGFVKEIFGLIGLIGGVVVASRNATLVGGLISDHIYKLNESSSFFFGFLATLVIFWVVCLVAGNLVSKMLTFSGLGFLDRILGFFVGSAKIFLVFAIFVAIISNINILSQKIEPYFDGSKVYPILLSSGKFIMNVDINQTKQEILDMTGTDNNISDTDNNIKEK</sequence>
<organism evidence="6 7">
    <name type="scientific">Campylobacter hyointestinalis</name>
    <dbReference type="NCBI Taxonomy" id="198"/>
    <lineage>
        <taxon>Bacteria</taxon>
        <taxon>Pseudomonadati</taxon>
        <taxon>Campylobacterota</taxon>
        <taxon>Epsilonproteobacteria</taxon>
        <taxon>Campylobacterales</taxon>
        <taxon>Campylobacteraceae</taxon>
        <taxon>Campylobacter</taxon>
    </lineage>
</organism>
<dbReference type="GO" id="GO:0009403">
    <property type="term" value="P:toxin biosynthetic process"/>
    <property type="evidence" value="ECO:0007669"/>
    <property type="project" value="InterPro"/>
</dbReference>
<dbReference type="EMBL" id="VOAP01000016">
    <property type="protein sequence ID" value="TWO19662.1"/>
    <property type="molecule type" value="Genomic_DNA"/>
</dbReference>
<dbReference type="Pfam" id="PF02674">
    <property type="entry name" value="Colicin_V"/>
    <property type="match status" value="1"/>
</dbReference>
<reference evidence="6 7" key="1">
    <citation type="submission" date="2019-07" db="EMBL/GenBank/DDBJ databases">
        <title>Rapid identification of Enteric Bacteria from Whole Genome Sequences (WGS) using Average Nucleotide Identity (ANI).</title>
        <authorList>
            <person name="Lane C."/>
        </authorList>
    </citation>
    <scope>NUCLEOTIDE SEQUENCE [LARGE SCALE GENOMIC DNA]</scope>
    <source>
        <strain evidence="6 7">D2411</strain>
    </source>
</reference>
<evidence type="ECO:0000256" key="3">
    <source>
        <dbReference type="ARBA" id="ARBA00022989"/>
    </source>
</evidence>
<protein>
    <submittedName>
        <fullName evidence="6">CvpA family protein</fullName>
    </submittedName>
</protein>
<feature type="transmembrane region" description="Helical" evidence="5">
    <location>
        <begin position="31"/>
        <end position="55"/>
    </location>
</feature>
<dbReference type="InterPro" id="IPR052719">
    <property type="entry name" value="CvpA-like"/>
</dbReference>
<dbReference type="PANTHER" id="PTHR36926">
    <property type="entry name" value="COLICIN V PRODUCTION PROTEIN"/>
    <property type="match status" value="1"/>
</dbReference>
<feature type="transmembrane region" description="Helical" evidence="5">
    <location>
        <begin position="67"/>
        <end position="89"/>
    </location>
</feature>
<comment type="caution">
    <text evidence="6">The sequence shown here is derived from an EMBL/GenBank/DDBJ whole genome shotgun (WGS) entry which is preliminary data.</text>
</comment>
<proteinExistence type="predicted"/>
<evidence type="ECO:0000256" key="1">
    <source>
        <dbReference type="ARBA" id="ARBA00004141"/>
    </source>
</evidence>
<evidence type="ECO:0000256" key="2">
    <source>
        <dbReference type="ARBA" id="ARBA00022692"/>
    </source>
</evidence>
<accession>A0A562XBZ6</accession>
<keyword evidence="4 5" id="KW-0472">Membrane</keyword>
<dbReference type="AlphaFoldDB" id="A0A562XBZ6"/>
<evidence type="ECO:0000256" key="4">
    <source>
        <dbReference type="ARBA" id="ARBA00023136"/>
    </source>
</evidence>
<dbReference type="InterPro" id="IPR003825">
    <property type="entry name" value="Colicin-V_CvpA"/>
</dbReference>